<evidence type="ECO:0008006" key="6">
    <source>
        <dbReference type="Google" id="ProtNLM"/>
    </source>
</evidence>
<keyword evidence="5" id="KW-1185">Reference proteome</keyword>
<evidence type="ECO:0000313" key="5">
    <source>
        <dbReference type="Proteomes" id="UP000828390"/>
    </source>
</evidence>
<keyword evidence="2" id="KW-0812">Transmembrane</keyword>
<name>A0A9D4RZ56_DREPO</name>
<reference evidence="4" key="2">
    <citation type="submission" date="2020-11" db="EMBL/GenBank/DDBJ databases">
        <authorList>
            <person name="McCartney M.A."/>
            <person name="Auch B."/>
            <person name="Kono T."/>
            <person name="Mallez S."/>
            <person name="Becker A."/>
            <person name="Gohl D.M."/>
            <person name="Silverstein K.A.T."/>
            <person name="Koren S."/>
            <person name="Bechman K.B."/>
            <person name="Herman A."/>
            <person name="Abrahante J.E."/>
            <person name="Garbe J."/>
        </authorList>
    </citation>
    <scope>NUCLEOTIDE SEQUENCE</scope>
    <source>
        <strain evidence="4">Duluth1</strain>
        <tissue evidence="4">Whole animal</tissue>
    </source>
</reference>
<keyword evidence="2" id="KW-0472">Membrane</keyword>
<reference evidence="4" key="1">
    <citation type="journal article" date="2019" name="bioRxiv">
        <title>The Genome of the Zebra Mussel, Dreissena polymorpha: A Resource for Invasive Species Research.</title>
        <authorList>
            <person name="McCartney M.A."/>
            <person name="Auch B."/>
            <person name="Kono T."/>
            <person name="Mallez S."/>
            <person name="Zhang Y."/>
            <person name="Obille A."/>
            <person name="Becker A."/>
            <person name="Abrahante J.E."/>
            <person name="Garbe J."/>
            <person name="Badalamenti J.P."/>
            <person name="Herman A."/>
            <person name="Mangelson H."/>
            <person name="Liachko I."/>
            <person name="Sullivan S."/>
            <person name="Sone E.D."/>
            <person name="Koren S."/>
            <person name="Silverstein K.A.T."/>
            <person name="Beckman K.B."/>
            <person name="Gohl D.M."/>
        </authorList>
    </citation>
    <scope>NUCLEOTIDE SEQUENCE</scope>
    <source>
        <strain evidence="4">Duluth1</strain>
        <tissue evidence="4">Whole animal</tissue>
    </source>
</reference>
<dbReference type="PANTHER" id="PTHR33562:SF28">
    <property type="entry name" value="PROTEIN QUIVER"/>
    <property type="match status" value="1"/>
</dbReference>
<protein>
    <recommendedName>
        <fullName evidence="6">Protein quiver</fullName>
    </recommendedName>
</protein>
<feature type="signal peptide" evidence="3">
    <location>
        <begin position="1"/>
        <end position="25"/>
    </location>
</feature>
<evidence type="ECO:0000256" key="1">
    <source>
        <dbReference type="ARBA" id="ARBA00022729"/>
    </source>
</evidence>
<dbReference type="Proteomes" id="UP000828390">
    <property type="component" value="Unassembled WGS sequence"/>
</dbReference>
<evidence type="ECO:0000256" key="2">
    <source>
        <dbReference type="SAM" id="Phobius"/>
    </source>
</evidence>
<evidence type="ECO:0000256" key="3">
    <source>
        <dbReference type="SAM" id="SignalP"/>
    </source>
</evidence>
<dbReference type="PANTHER" id="PTHR33562">
    <property type="entry name" value="ATILLA, ISOFORM B-RELATED-RELATED"/>
    <property type="match status" value="1"/>
</dbReference>
<feature type="transmembrane region" description="Helical" evidence="2">
    <location>
        <begin position="122"/>
        <end position="141"/>
    </location>
</feature>
<keyword evidence="2" id="KW-1133">Transmembrane helix</keyword>
<keyword evidence="1 3" id="KW-0732">Signal</keyword>
<dbReference type="OrthoDB" id="6125676at2759"/>
<accession>A0A9D4RZ56</accession>
<sequence>MDWKESKILVTLGLVLGLFLKYTEGLSCYQCNVFIRGTPWPCNSNKGMRKVDDCHACLKTYTRTYLHNTFFDEILTSYESRVCVKDRDYVKAAGCHPLTIDSGYMKRCFCFDDYCNTSGRPAVSFLAFGVCAVMTIARLWLL</sequence>
<feature type="chain" id="PRO_5039379367" description="Protein quiver" evidence="3">
    <location>
        <begin position="26"/>
        <end position="142"/>
    </location>
</feature>
<comment type="caution">
    <text evidence="4">The sequence shown here is derived from an EMBL/GenBank/DDBJ whole genome shotgun (WGS) entry which is preliminary data.</text>
</comment>
<dbReference type="AlphaFoldDB" id="A0A9D4RZ56"/>
<gene>
    <name evidence="4" type="ORF">DPMN_007937</name>
</gene>
<dbReference type="EMBL" id="JAIWYP010000001">
    <property type="protein sequence ID" value="KAH3883967.1"/>
    <property type="molecule type" value="Genomic_DNA"/>
</dbReference>
<proteinExistence type="predicted"/>
<dbReference type="InterPro" id="IPR050975">
    <property type="entry name" value="Sleep_regulator"/>
</dbReference>
<organism evidence="4 5">
    <name type="scientific">Dreissena polymorpha</name>
    <name type="common">Zebra mussel</name>
    <name type="synonym">Mytilus polymorpha</name>
    <dbReference type="NCBI Taxonomy" id="45954"/>
    <lineage>
        <taxon>Eukaryota</taxon>
        <taxon>Metazoa</taxon>
        <taxon>Spiralia</taxon>
        <taxon>Lophotrochozoa</taxon>
        <taxon>Mollusca</taxon>
        <taxon>Bivalvia</taxon>
        <taxon>Autobranchia</taxon>
        <taxon>Heteroconchia</taxon>
        <taxon>Euheterodonta</taxon>
        <taxon>Imparidentia</taxon>
        <taxon>Neoheterodontei</taxon>
        <taxon>Myida</taxon>
        <taxon>Dreissenoidea</taxon>
        <taxon>Dreissenidae</taxon>
        <taxon>Dreissena</taxon>
    </lineage>
</organism>
<evidence type="ECO:0000313" key="4">
    <source>
        <dbReference type="EMBL" id="KAH3883967.1"/>
    </source>
</evidence>